<proteinExistence type="predicted"/>
<dbReference type="AlphaFoldDB" id="A0A2M8EJT9"/>
<evidence type="ECO:0000256" key="1">
    <source>
        <dbReference type="SAM" id="MobiDB-lite"/>
    </source>
</evidence>
<feature type="region of interest" description="Disordered" evidence="1">
    <location>
        <begin position="459"/>
        <end position="485"/>
    </location>
</feature>
<feature type="compositionally biased region" description="Basic and acidic residues" evidence="1">
    <location>
        <begin position="463"/>
        <end position="478"/>
    </location>
</feature>
<dbReference type="PROSITE" id="PS51257">
    <property type="entry name" value="PROKAR_LIPOPROTEIN"/>
    <property type="match status" value="1"/>
</dbReference>
<accession>A0A2M8EJT9</accession>
<dbReference type="Proteomes" id="UP000228781">
    <property type="component" value="Unassembled WGS sequence"/>
</dbReference>
<evidence type="ECO:0000313" key="4">
    <source>
        <dbReference type="Proteomes" id="UP000228781"/>
    </source>
</evidence>
<keyword evidence="2" id="KW-0732">Signal</keyword>
<organism evidence="3 4">
    <name type="scientific">candidate division WWE3 bacterium CG_4_9_14_0_2_um_filter_48_10</name>
    <dbReference type="NCBI Taxonomy" id="1975078"/>
    <lineage>
        <taxon>Bacteria</taxon>
        <taxon>Katanobacteria</taxon>
    </lineage>
</organism>
<evidence type="ECO:0000313" key="3">
    <source>
        <dbReference type="EMBL" id="PJC23012.1"/>
    </source>
</evidence>
<dbReference type="EMBL" id="PFSK01000013">
    <property type="protein sequence ID" value="PJC23012.1"/>
    <property type="molecule type" value="Genomic_DNA"/>
</dbReference>
<protein>
    <submittedName>
        <fullName evidence="3">Uncharacterized protein</fullName>
    </submittedName>
</protein>
<gene>
    <name evidence="3" type="ORF">CO059_00875</name>
</gene>
<reference evidence="4" key="1">
    <citation type="submission" date="2017-09" db="EMBL/GenBank/DDBJ databases">
        <title>Depth-based differentiation of microbial function through sediment-hosted aquifers and enrichment of novel symbionts in the deep terrestrial subsurface.</title>
        <authorList>
            <person name="Probst A.J."/>
            <person name="Ladd B."/>
            <person name="Jarett J.K."/>
            <person name="Geller-Mcgrath D.E."/>
            <person name="Sieber C.M.K."/>
            <person name="Emerson J.B."/>
            <person name="Anantharaman K."/>
            <person name="Thomas B.C."/>
            <person name="Malmstrom R."/>
            <person name="Stieglmeier M."/>
            <person name="Klingl A."/>
            <person name="Woyke T."/>
            <person name="Ryan C.M."/>
            <person name="Banfield J.F."/>
        </authorList>
    </citation>
    <scope>NUCLEOTIDE SEQUENCE [LARGE SCALE GENOMIC DNA]</scope>
</reference>
<comment type="caution">
    <text evidence="3">The sequence shown here is derived from an EMBL/GenBank/DDBJ whole genome shotgun (WGS) entry which is preliminary data.</text>
</comment>
<evidence type="ECO:0000256" key="2">
    <source>
        <dbReference type="SAM" id="SignalP"/>
    </source>
</evidence>
<sequence>MRVFISAVKIHLLFLFFLLFLFAGANSAFAACPAGKIDLLDYLLSDDGKGNFISDGEFFYGYQTTVEGKPGFIIRKSCDPRGFESFYYDDQYIYLVEDTTWNITCSGEYVAAEYFLDPGFSNPGFRRWPRCMGVGQRATLPNGYIMGKGKTSCQSCNPGIQAWSDHSLTYQGSYTFPNGVSLSDVIIIDWAGGERFFFDKNIGWVGFEASWLTGYYNGERASGQPVVTNWCGSTPSPDEFIDGCGPSTTPFCPVRGGSKVKAAPATTHSALKERVREECTGNWLERKVCDIIKRFIDFFWPESFQYRQTAGPASLQRVQQQALNSVGEAYEGIIARMLPPNYHQGALDPKAQLAKAEGQKVEGEIISNQKDAQQRFDVGSGQYEVSEEDYKDHTDDYVLDAKFPDVPALVDKYGFIRQAFVPQAPLASLPYVNCPTSSRQIEFVEPVRDVDWDAYTEGGEASCQRDDPNDPDCREEPLPHPPASCPTPCSGVEWFDPPEEEDQEEETPNCGYCGCPSGYSARCNGAGGWECVWNPGLCGDGNCPCTGEISVYVEAPVDTQTNVSLVKEAWDNIAGGSVVDEAGNILQVGGALDIFTLPGSNFKKEVSEEAEAPFIYRSQTACGHQCESQATLPIEYMGGVAGAFSCVVDQLLAPPANAAKGICEEWMENLPGSGETGAAPTRQAVLGQSTTEVYQTGGFWATLGNLVGRALHLFLSL</sequence>
<name>A0A2M8EJT9_UNCKA</name>
<feature type="chain" id="PRO_5014670038" evidence="2">
    <location>
        <begin position="31"/>
        <end position="717"/>
    </location>
</feature>
<feature type="signal peptide" evidence="2">
    <location>
        <begin position="1"/>
        <end position="30"/>
    </location>
</feature>